<proteinExistence type="predicted"/>
<name>A0A7X5YLW5_9CAUL</name>
<dbReference type="EMBL" id="JAATJM010000001">
    <property type="protein sequence ID" value="NJC41064.1"/>
    <property type="molecule type" value="Genomic_DNA"/>
</dbReference>
<sequence>MLQEPAEDPTRLAQDRAVVAAVRARLAGGRRASPDADAIAQRDVLQGLTPAEAAAVRSVLGRIETAHGGPLIVWGPASQVLAADRFGLAARLAAKPEAGLAAARDGARALMDVTPASAWWGRLLAERDLHVTAALPDHGAGQPRALMVERAAPGPTGDDRTFWVTDSPMTAGRIVAALGEAGLAASPLIESGGLKLFALAGYVQAEDGRLHDAPGSLTGVIGAAPLF</sequence>
<evidence type="ECO:0000313" key="2">
    <source>
        <dbReference type="Proteomes" id="UP000587415"/>
    </source>
</evidence>
<evidence type="ECO:0000313" key="1">
    <source>
        <dbReference type="EMBL" id="NJC41064.1"/>
    </source>
</evidence>
<dbReference type="Proteomes" id="UP000587415">
    <property type="component" value="Unassembled WGS sequence"/>
</dbReference>
<dbReference type="RefSeq" id="WP_168045889.1">
    <property type="nucleotide sequence ID" value="NZ_JAATJM010000001.1"/>
</dbReference>
<keyword evidence="2" id="KW-1185">Reference proteome</keyword>
<accession>A0A7X5YLW5</accession>
<gene>
    <name evidence="1" type="ORF">GGQ87_001322</name>
</gene>
<dbReference type="AlphaFoldDB" id="A0A7X5YLW5"/>
<comment type="caution">
    <text evidence="1">The sequence shown here is derived from an EMBL/GenBank/DDBJ whole genome shotgun (WGS) entry which is preliminary data.</text>
</comment>
<reference evidence="1 2" key="1">
    <citation type="submission" date="2020-03" db="EMBL/GenBank/DDBJ databases">
        <title>Genomic Encyclopedia of Type Strains, Phase IV (KMG-IV): sequencing the most valuable type-strain genomes for metagenomic binning, comparative biology and taxonomic classification.</title>
        <authorList>
            <person name="Goeker M."/>
        </authorList>
    </citation>
    <scope>NUCLEOTIDE SEQUENCE [LARGE SCALE GENOMIC DNA]</scope>
    <source>
        <strain evidence="1 2">DSM 4736</strain>
    </source>
</reference>
<protein>
    <submittedName>
        <fullName evidence="1">Uncharacterized protein</fullName>
    </submittedName>
</protein>
<organism evidence="1 2">
    <name type="scientific">Brevundimonas alba</name>
    <dbReference type="NCBI Taxonomy" id="74314"/>
    <lineage>
        <taxon>Bacteria</taxon>
        <taxon>Pseudomonadati</taxon>
        <taxon>Pseudomonadota</taxon>
        <taxon>Alphaproteobacteria</taxon>
        <taxon>Caulobacterales</taxon>
        <taxon>Caulobacteraceae</taxon>
        <taxon>Brevundimonas</taxon>
    </lineage>
</organism>